<keyword evidence="2" id="KW-0472">Membrane</keyword>
<feature type="compositionally biased region" description="Basic and acidic residues" evidence="1">
    <location>
        <begin position="217"/>
        <end position="264"/>
    </location>
</feature>
<feature type="transmembrane region" description="Helical" evidence="2">
    <location>
        <begin position="45"/>
        <end position="65"/>
    </location>
</feature>
<keyword evidence="2" id="KW-0812">Transmembrane</keyword>
<feature type="compositionally biased region" description="Polar residues" evidence="1">
    <location>
        <begin position="193"/>
        <end position="211"/>
    </location>
</feature>
<accession>A0A0C2WPP0</accession>
<feature type="compositionally biased region" description="Basic and acidic residues" evidence="1">
    <location>
        <begin position="176"/>
        <end position="189"/>
    </location>
</feature>
<feature type="region of interest" description="Disordered" evidence="1">
    <location>
        <begin position="151"/>
        <end position="264"/>
    </location>
</feature>
<feature type="compositionally biased region" description="Polar residues" evidence="1">
    <location>
        <begin position="309"/>
        <end position="322"/>
    </location>
</feature>
<feature type="compositionally biased region" description="Basic residues" evidence="1">
    <location>
        <begin position="82"/>
        <end position="91"/>
    </location>
</feature>
<name>A0A0C2WPP0_SERVB</name>
<feature type="compositionally biased region" description="Polar residues" evidence="1">
    <location>
        <begin position="108"/>
        <end position="122"/>
    </location>
</feature>
<evidence type="ECO:0000313" key="4">
    <source>
        <dbReference type="Proteomes" id="UP000054097"/>
    </source>
</evidence>
<evidence type="ECO:0000313" key="3">
    <source>
        <dbReference type="EMBL" id="KIM19587.1"/>
    </source>
</evidence>
<keyword evidence="4" id="KW-1185">Reference proteome</keyword>
<feature type="compositionally biased region" description="Polar residues" evidence="1">
    <location>
        <begin position="152"/>
        <end position="163"/>
    </location>
</feature>
<feature type="region of interest" description="Disordered" evidence="1">
    <location>
        <begin position="74"/>
        <end position="128"/>
    </location>
</feature>
<evidence type="ECO:0000256" key="1">
    <source>
        <dbReference type="SAM" id="MobiDB-lite"/>
    </source>
</evidence>
<protein>
    <submittedName>
        <fullName evidence="3">Uncharacterized protein</fullName>
    </submittedName>
</protein>
<dbReference type="HOGENOM" id="CLU_921854_0_0_1"/>
<feature type="region of interest" description="Disordered" evidence="1">
    <location>
        <begin position="305"/>
        <end position="369"/>
    </location>
</feature>
<keyword evidence="2" id="KW-1133">Transmembrane helix</keyword>
<reference evidence="4" key="2">
    <citation type="submission" date="2015-01" db="EMBL/GenBank/DDBJ databases">
        <title>Evolutionary Origins and Diversification of the Mycorrhizal Mutualists.</title>
        <authorList>
            <consortium name="DOE Joint Genome Institute"/>
            <consortium name="Mycorrhizal Genomics Consortium"/>
            <person name="Kohler A."/>
            <person name="Kuo A."/>
            <person name="Nagy L.G."/>
            <person name="Floudas D."/>
            <person name="Copeland A."/>
            <person name="Barry K.W."/>
            <person name="Cichocki N."/>
            <person name="Veneault-Fourrey C."/>
            <person name="LaButti K."/>
            <person name="Lindquist E.A."/>
            <person name="Lipzen A."/>
            <person name="Lundell T."/>
            <person name="Morin E."/>
            <person name="Murat C."/>
            <person name="Riley R."/>
            <person name="Ohm R."/>
            <person name="Sun H."/>
            <person name="Tunlid A."/>
            <person name="Henrissat B."/>
            <person name="Grigoriev I.V."/>
            <person name="Hibbett D.S."/>
            <person name="Martin F."/>
        </authorList>
    </citation>
    <scope>NUCLEOTIDE SEQUENCE [LARGE SCALE GENOMIC DNA]</scope>
    <source>
        <strain evidence="4">MAFF 305830</strain>
    </source>
</reference>
<proteinExistence type="predicted"/>
<gene>
    <name evidence="3" type="ORF">M408DRAFT_13409</name>
</gene>
<dbReference type="EMBL" id="KN824613">
    <property type="protein sequence ID" value="KIM19587.1"/>
    <property type="molecule type" value="Genomic_DNA"/>
</dbReference>
<feature type="compositionally biased region" description="Basic and acidic residues" evidence="1">
    <location>
        <begin position="360"/>
        <end position="369"/>
    </location>
</feature>
<dbReference type="Proteomes" id="UP000054097">
    <property type="component" value="Unassembled WGS sequence"/>
</dbReference>
<reference evidence="3 4" key="1">
    <citation type="submission" date="2014-04" db="EMBL/GenBank/DDBJ databases">
        <authorList>
            <consortium name="DOE Joint Genome Institute"/>
            <person name="Kuo A."/>
            <person name="Zuccaro A."/>
            <person name="Kohler A."/>
            <person name="Nagy L.G."/>
            <person name="Floudas D."/>
            <person name="Copeland A."/>
            <person name="Barry K.W."/>
            <person name="Cichocki N."/>
            <person name="Veneault-Fourrey C."/>
            <person name="LaButti K."/>
            <person name="Lindquist E.A."/>
            <person name="Lipzen A."/>
            <person name="Lundell T."/>
            <person name="Morin E."/>
            <person name="Murat C."/>
            <person name="Sun H."/>
            <person name="Tunlid A."/>
            <person name="Henrissat B."/>
            <person name="Grigoriev I.V."/>
            <person name="Hibbett D.S."/>
            <person name="Martin F."/>
            <person name="Nordberg H.P."/>
            <person name="Cantor M.N."/>
            <person name="Hua S.X."/>
        </authorList>
    </citation>
    <scope>NUCLEOTIDE SEQUENCE [LARGE SCALE GENOMIC DNA]</scope>
    <source>
        <strain evidence="3 4">MAFF 305830</strain>
    </source>
</reference>
<dbReference type="AlphaFoldDB" id="A0A0C2WPP0"/>
<evidence type="ECO:0000256" key="2">
    <source>
        <dbReference type="SAM" id="Phobius"/>
    </source>
</evidence>
<sequence>MPGAQLLMSAARIGGKLAAAGGAATGGAAAGGVSTATIAAGAAAAAPIVGVALVVGCFFALVVVIDEATKGSRTRVAVPVKATHHRTKVPKARTDSSKPTDTGKPRTGLQSEIKTPGNGKNQEQPDDSDTGLLVATVAATVVTVTALAVQPSEASSGTVNNDTPVKDPGEALQTQDKNKDVTLNEETKENFPQGLTRTNSESEPEAQSKTQALGVEKPGEPAEPKSLHKQKAESVVEEKKTAVEEAESEARRLHELDAAKQKSLEAEELERQLLAQEKSEEKERNDVAAIIGMTAAPNMASFSAALFGTSPSDQNRNNTRGRSLTLEMGRVGRAGPSRQRDELSPDQDLTSPRPQRPRNTIHDHIGPKV</sequence>
<feature type="compositionally biased region" description="Basic and acidic residues" evidence="1">
    <location>
        <begin position="92"/>
        <end position="104"/>
    </location>
</feature>
<organism evidence="3 4">
    <name type="scientific">Serendipita vermifera MAFF 305830</name>
    <dbReference type="NCBI Taxonomy" id="933852"/>
    <lineage>
        <taxon>Eukaryota</taxon>
        <taxon>Fungi</taxon>
        <taxon>Dikarya</taxon>
        <taxon>Basidiomycota</taxon>
        <taxon>Agaricomycotina</taxon>
        <taxon>Agaricomycetes</taxon>
        <taxon>Sebacinales</taxon>
        <taxon>Serendipitaceae</taxon>
        <taxon>Serendipita</taxon>
    </lineage>
</organism>